<name>A0A0M3JJW7_ANISI</name>
<evidence type="ECO:0000313" key="3">
    <source>
        <dbReference type="WBParaSite" id="ASIM_0000793801-mRNA-1"/>
    </source>
</evidence>
<evidence type="ECO:0000313" key="1">
    <source>
        <dbReference type="EMBL" id="VDK29837.1"/>
    </source>
</evidence>
<gene>
    <name evidence="1" type="ORF">ASIM_LOCUS7694</name>
</gene>
<dbReference type="Proteomes" id="UP000267096">
    <property type="component" value="Unassembled WGS sequence"/>
</dbReference>
<organism evidence="3">
    <name type="scientific">Anisakis simplex</name>
    <name type="common">Herring worm</name>
    <dbReference type="NCBI Taxonomy" id="6269"/>
    <lineage>
        <taxon>Eukaryota</taxon>
        <taxon>Metazoa</taxon>
        <taxon>Ecdysozoa</taxon>
        <taxon>Nematoda</taxon>
        <taxon>Chromadorea</taxon>
        <taxon>Rhabditida</taxon>
        <taxon>Spirurina</taxon>
        <taxon>Ascaridomorpha</taxon>
        <taxon>Ascaridoidea</taxon>
        <taxon>Anisakidae</taxon>
        <taxon>Anisakis</taxon>
        <taxon>Anisakis simplex complex</taxon>
    </lineage>
</organism>
<dbReference type="EMBL" id="UYRR01019222">
    <property type="protein sequence ID" value="VDK29837.1"/>
    <property type="molecule type" value="Genomic_DNA"/>
</dbReference>
<protein>
    <submittedName>
        <fullName evidence="1 3">Uncharacterized protein</fullName>
    </submittedName>
</protein>
<proteinExistence type="predicted"/>
<dbReference type="AlphaFoldDB" id="A0A0M3JJW7"/>
<dbReference type="WBParaSite" id="ASIM_0000793801-mRNA-1">
    <property type="protein sequence ID" value="ASIM_0000793801-mRNA-1"/>
    <property type="gene ID" value="ASIM_0000793801"/>
</dbReference>
<accession>A0A0M3JJW7</accession>
<dbReference type="InterPro" id="IPR011989">
    <property type="entry name" value="ARM-like"/>
</dbReference>
<keyword evidence="2" id="KW-1185">Reference proteome</keyword>
<dbReference type="Pfam" id="PF25782">
    <property type="entry name" value="TPR_CAND1"/>
    <property type="match status" value="1"/>
</dbReference>
<reference evidence="1 2" key="2">
    <citation type="submission" date="2018-11" db="EMBL/GenBank/DDBJ databases">
        <authorList>
            <consortium name="Pathogen Informatics"/>
        </authorList>
    </citation>
    <scope>NUCLEOTIDE SEQUENCE [LARGE SCALE GENOMIC DNA]</scope>
</reference>
<dbReference type="Gene3D" id="1.25.10.10">
    <property type="entry name" value="Leucine-rich Repeat Variant"/>
    <property type="match status" value="1"/>
</dbReference>
<sequence>MQKQQYVLDDCHGYCHQICALSDQLHLLVTGVESAMGDRTSNTNMKIDTLAFLSVALCSHAPEVCESLMFYSGAIRAELLKLVLCYYLKD</sequence>
<dbReference type="OrthoDB" id="10056345at2759"/>
<reference evidence="3" key="1">
    <citation type="submission" date="2017-02" db="UniProtKB">
        <authorList>
            <consortium name="WormBaseParasite"/>
        </authorList>
    </citation>
    <scope>IDENTIFICATION</scope>
</reference>
<evidence type="ECO:0000313" key="2">
    <source>
        <dbReference type="Proteomes" id="UP000267096"/>
    </source>
</evidence>